<dbReference type="InterPro" id="IPR000182">
    <property type="entry name" value="GNAT_dom"/>
</dbReference>
<dbReference type="Gene3D" id="3.40.630.30">
    <property type="match status" value="1"/>
</dbReference>
<dbReference type="AlphaFoldDB" id="A0A645DZN8"/>
<sequence>MKLHLVSLNDKPIKILMRDMFKLYNDTYQVLFGMVPMTDEQMLKYTSEFRPMVDARTTSFVYNEEGEMVAFGICCPALDHAMQKMKGRTLPFGWIPLLRALKGKNDTVDLLLIAVRPDLQGLGVNAIILDEMQHKLVKAGFKYAESGPMLEINDNILAQWARFENVQHKRRRCFVKEL</sequence>
<reference evidence="2" key="1">
    <citation type="submission" date="2019-08" db="EMBL/GenBank/DDBJ databases">
        <authorList>
            <person name="Kucharzyk K."/>
            <person name="Murdoch R.W."/>
            <person name="Higgins S."/>
            <person name="Loffler F."/>
        </authorList>
    </citation>
    <scope>NUCLEOTIDE SEQUENCE</scope>
</reference>
<dbReference type="InterPro" id="IPR039968">
    <property type="entry name" value="BcerS-like"/>
</dbReference>
<gene>
    <name evidence="2" type="ORF">SDC9_142153</name>
</gene>
<evidence type="ECO:0000259" key="1">
    <source>
        <dbReference type="Pfam" id="PF00583"/>
    </source>
</evidence>
<dbReference type="SUPFAM" id="SSF55729">
    <property type="entry name" value="Acyl-CoA N-acyltransferases (Nat)"/>
    <property type="match status" value="1"/>
</dbReference>
<feature type="domain" description="N-acetyltransferase" evidence="1">
    <location>
        <begin position="19"/>
        <end position="142"/>
    </location>
</feature>
<organism evidence="2">
    <name type="scientific">bioreactor metagenome</name>
    <dbReference type="NCBI Taxonomy" id="1076179"/>
    <lineage>
        <taxon>unclassified sequences</taxon>
        <taxon>metagenomes</taxon>
        <taxon>ecological metagenomes</taxon>
    </lineage>
</organism>
<accession>A0A645DZN8</accession>
<comment type="caution">
    <text evidence="2">The sequence shown here is derived from an EMBL/GenBank/DDBJ whole genome shotgun (WGS) entry which is preliminary data.</text>
</comment>
<dbReference type="PANTHER" id="PTHR41368:SF1">
    <property type="entry name" value="PROTEIN YGHO"/>
    <property type="match status" value="1"/>
</dbReference>
<dbReference type="PANTHER" id="PTHR41368">
    <property type="entry name" value="PROTEIN YGHO"/>
    <property type="match status" value="1"/>
</dbReference>
<dbReference type="Pfam" id="PF00583">
    <property type="entry name" value="Acetyltransf_1"/>
    <property type="match status" value="1"/>
</dbReference>
<proteinExistence type="predicted"/>
<protein>
    <recommendedName>
        <fullName evidence="1">N-acetyltransferase domain-containing protein</fullName>
    </recommendedName>
</protein>
<dbReference type="EMBL" id="VSSQ01041548">
    <property type="protein sequence ID" value="MPM95004.1"/>
    <property type="molecule type" value="Genomic_DNA"/>
</dbReference>
<dbReference type="InterPro" id="IPR016181">
    <property type="entry name" value="Acyl_CoA_acyltransferase"/>
</dbReference>
<evidence type="ECO:0000313" key="2">
    <source>
        <dbReference type="EMBL" id="MPM95004.1"/>
    </source>
</evidence>
<dbReference type="GO" id="GO:0016747">
    <property type="term" value="F:acyltransferase activity, transferring groups other than amino-acyl groups"/>
    <property type="evidence" value="ECO:0007669"/>
    <property type="project" value="InterPro"/>
</dbReference>
<name>A0A645DZN8_9ZZZZ</name>